<proteinExistence type="predicted"/>
<feature type="transmembrane region" description="Helical" evidence="5">
    <location>
        <begin position="18"/>
        <end position="39"/>
    </location>
</feature>
<comment type="subcellular location">
    <subcellularLocation>
        <location evidence="1">Membrane</location>
        <topology evidence="1">Multi-pass membrane protein</topology>
    </subcellularLocation>
</comment>
<dbReference type="Pfam" id="PF13564">
    <property type="entry name" value="DoxX_2"/>
    <property type="match status" value="1"/>
</dbReference>
<evidence type="ECO:0000256" key="2">
    <source>
        <dbReference type="ARBA" id="ARBA00022692"/>
    </source>
</evidence>
<organism evidence="6 7">
    <name type="scientific">Dyella nitratireducens</name>
    <dbReference type="NCBI Taxonomy" id="1849580"/>
    <lineage>
        <taxon>Bacteria</taxon>
        <taxon>Pseudomonadati</taxon>
        <taxon>Pseudomonadota</taxon>
        <taxon>Gammaproteobacteria</taxon>
        <taxon>Lysobacterales</taxon>
        <taxon>Rhodanobacteraceae</taxon>
        <taxon>Dyella</taxon>
    </lineage>
</organism>
<protein>
    <recommendedName>
        <fullName evidence="8">DoxX family protein</fullName>
    </recommendedName>
</protein>
<evidence type="ECO:0000256" key="1">
    <source>
        <dbReference type="ARBA" id="ARBA00004141"/>
    </source>
</evidence>
<evidence type="ECO:0000256" key="3">
    <source>
        <dbReference type="ARBA" id="ARBA00022989"/>
    </source>
</evidence>
<accession>A0ABQ1FM33</accession>
<feature type="transmembrane region" description="Helical" evidence="5">
    <location>
        <begin position="87"/>
        <end position="107"/>
    </location>
</feature>
<dbReference type="InterPro" id="IPR032808">
    <property type="entry name" value="DoxX"/>
</dbReference>
<evidence type="ECO:0000313" key="6">
    <source>
        <dbReference type="EMBL" id="GGA19774.1"/>
    </source>
</evidence>
<reference evidence="7" key="1">
    <citation type="journal article" date="2019" name="Int. J. Syst. Evol. Microbiol.">
        <title>The Global Catalogue of Microorganisms (GCM) 10K type strain sequencing project: providing services to taxonomists for standard genome sequencing and annotation.</title>
        <authorList>
            <consortium name="The Broad Institute Genomics Platform"/>
            <consortium name="The Broad Institute Genome Sequencing Center for Infectious Disease"/>
            <person name="Wu L."/>
            <person name="Ma J."/>
        </authorList>
    </citation>
    <scope>NUCLEOTIDE SEQUENCE [LARGE SCALE GENOMIC DNA]</scope>
    <source>
        <strain evidence="7">CGMCC 1.15439</strain>
    </source>
</reference>
<keyword evidence="3 5" id="KW-1133">Transmembrane helix</keyword>
<dbReference type="EMBL" id="BMJA01000001">
    <property type="protein sequence ID" value="GGA19774.1"/>
    <property type="molecule type" value="Genomic_DNA"/>
</dbReference>
<gene>
    <name evidence="6" type="ORF">GCM10010981_04720</name>
</gene>
<keyword evidence="4 5" id="KW-0472">Membrane</keyword>
<name>A0ABQ1FM33_9GAMM</name>
<evidence type="ECO:0000256" key="4">
    <source>
        <dbReference type="ARBA" id="ARBA00023136"/>
    </source>
</evidence>
<comment type="caution">
    <text evidence="6">The sequence shown here is derived from an EMBL/GenBank/DDBJ whole genome shotgun (WGS) entry which is preliminary data.</text>
</comment>
<evidence type="ECO:0000313" key="7">
    <source>
        <dbReference type="Proteomes" id="UP000620046"/>
    </source>
</evidence>
<feature type="transmembrane region" description="Helical" evidence="5">
    <location>
        <begin position="59"/>
        <end position="80"/>
    </location>
</feature>
<evidence type="ECO:0000256" key="5">
    <source>
        <dbReference type="SAM" id="Phobius"/>
    </source>
</evidence>
<dbReference type="RefSeq" id="WP_188792659.1">
    <property type="nucleotide sequence ID" value="NZ_BMJA01000001.1"/>
</dbReference>
<keyword evidence="7" id="KW-1185">Reference proteome</keyword>
<feature type="transmembrane region" description="Helical" evidence="5">
    <location>
        <begin position="113"/>
        <end position="131"/>
    </location>
</feature>
<evidence type="ECO:0008006" key="8">
    <source>
        <dbReference type="Google" id="ProtNLM"/>
    </source>
</evidence>
<keyword evidence="2 5" id="KW-0812">Transmembrane</keyword>
<sequence>MSSLAGDASPKPRKLLNAALWGAQALVFIGFVIIGWMKLFKPIPELAAMWAWTGQLPAAVVRGLAIIDITGGVGIFLPTVTRIKPGLTVLAAVGCVALQMCAMAFHIYRGEMAATPVNVVFLALSAFVLWGRRAQPVRAR</sequence>
<dbReference type="Proteomes" id="UP000620046">
    <property type="component" value="Unassembled WGS sequence"/>
</dbReference>